<accession>A0ABR8H195</accession>
<name>A0ABR8H195_9CYAN</name>
<dbReference type="EMBL" id="JACJTA010000145">
    <property type="protein sequence ID" value="MBD2609319.1"/>
    <property type="molecule type" value="Genomic_DNA"/>
</dbReference>
<comment type="caution">
    <text evidence="2">The sequence shown here is derived from an EMBL/GenBank/DDBJ whole genome shotgun (WGS) entry which is preliminary data.</text>
</comment>
<keyword evidence="3" id="KW-1185">Reference proteome</keyword>
<dbReference type="InterPro" id="IPR047216">
    <property type="entry name" value="Endonuclease_DUF559_bact"/>
</dbReference>
<dbReference type="PANTHER" id="PTHR38590:SF1">
    <property type="entry name" value="BLL0828 PROTEIN"/>
    <property type="match status" value="1"/>
</dbReference>
<dbReference type="SUPFAM" id="SSF52980">
    <property type="entry name" value="Restriction endonuclease-like"/>
    <property type="match status" value="1"/>
</dbReference>
<protein>
    <submittedName>
        <fullName evidence="2">DUF559 domain-containing protein</fullName>
    </submittedName>
</protein>
<reference evidence="2 3" key="1">
    <citation type="journal article" date="2020" name="ISME J.">
        <title>Comparative genomics reveals insights into cyanobacterial evolution and habitat adaptation.</title>
        <authorList>
            <person name="Chen M.Y."/>
            <person name="Teng W.K."/>
            <person name="Zhao L."/>
            <person name="Hu C.X."/>
            <person name="Zhou Y.K."/>
            <person name="Han B.P."/>
            <person name="Song L.R."/>
            <person name="Shu W.S."/>
        </authorList>
    </citation>
    <scope>NUCLEOTIDE SEQUENCE [LARGE SCALE GENOMIC DNA]</scope>
    <source>
        <strain evidence="2 3">FACHB-248</strain>
    </source>
</reference>
<dbReference type="Proteomes" id="UP000660380">
    <property type="component" value="Unassembled WGS sequence"/>
</dbReference>
<dbReference type="Pfam" id="PF04480">
    <property type="entry name" value="DUF559"/>
    <property type="match status" value="1"/>
</dbReference>
<gene>
    <name evidence="2" type="ORF">H6G81_33680</name>
</gene>
<dbReference type="Gene3D" id="3.40.960.10">
    <property type="entry name" value="VSR Endonuclease"/>
    <property type="match status" value="1"/>
</dbReference>
<feature type="domain" description="DUF559" evidence="1">
    <location>
        <begin position="31"/>
        <end position="135"/>
    </location>
</feature>
<evidence type="ECO:0000313" key="2">
    <source>
        <dbReference type="EMBL" id="MBD2609319.1"/>
    </source>
</evidence>
<dbReference type="InterPro" id="IPR011335">
    <property type="entry name" value="Restrct_endonuc-II-like"/>
</dbReference>
<dbReference type="RefSeq" id="WP_029637794.1">
    <property type="nucleotide sequence ID" value="NZ_JACJTA010000145.1"/>
</dbReference>
<dbReference type="CDD" id="cd01038">
    <property type="entry name" value="Endonuclease_DUF559"/>
    <property type="match status" value="1"/>
</dbReference>
<evidence type="ECO:0000313" key="3">
    <source>
        <dbReference type="Proteomes" id="UP000660380"/>
    </source>
</evidence>
<proteinExistence type="predicted"/>
<organism evidence="2 3">
    <name type="scientific">Scytonema hofmannii FACHB-248</name>
    <dbReference type="NCBI Taxonomy" id="1842502"/>
    <lineage>
        <taxon>Bacteria</taxon>
        <taxon>Bacillati</taxon>
        <taxon>Cyanobacteriota</taxon>
        <taxon>Cyanophyceae</taxon>
        <taxon>Nostocales</taxon>
        <taxon>Scytonemataceae</taxon>
        <taxon>Scytonema</taxon>
    </lineage>
</organism>
<dbReference type="PANTHER" id="PTHR38590">
    <property type="entry name" value="BLL0828 PROTEIN"/>
    <property type="match status" value="1"/>
</dbReference>
<sequence>MNNPTSEQPFKPRKEGTCNIVIGQDISAAKLQLAKEFRRQMTPEEKILWQYLRGNRLNNLHFRRQQIIDGFIADFYCHAAALVIEVDGKIHEQQVEYDAERDKVLKARGLHLLRIKNEEVRHELDNVLMRISTACSQQT</sequence>
<evidence type="ECO:0000259" key="1">
    <source>
        <dbReference type="Pfam" id="PF04480"/>
    </source>
</evidence>
<dbReference type="InterPro" id="IPR007569">
    <property type="entry name" value="DUF559"/>
</dbReference>